<evidence type="ECO:0000313" key="3">
    <source>
        <dbReference type="Ensembl" id="ENSMALP00000004535.1"/>
    </source>
</evidence>
<dbReference type="InterPro" id="IPR031865">
    <property type="entry name" value="DUF4757"/>
</dbReference>
<dbReference type="GO" id="GO:0030155">
    <property type="term" value="P:regulation of cell adhesion"/>
    <property type="evidence" value="ECO:0007669"/>
    <property type="project" value="InterPro"/>
</dbReference>
<feature type="region of interest" description="Disordered" evidence="1">
    <location>
        <begin position="1"/>
        <end position="52"/>
    </location>
</feature>
<accession>A0A3Q3Q4Z0</accession>
<dbReference type="Proteomes" id="UP000261600">
    <property type="component" value="Unplaced"/>
</dbReference>
<feature type="domain" description="DUF4757" evidence="2">
    <location>
        <begin position="67"/>
        <end position="123"/>
    </location>
</feature>
<dbReference type="PANTHER" id="PTHR46767">
    <property type="entry name" value="LIM DOMAIN ONLY PROTEIN 7"/>
    <property type="match status" value="1"/>
</dbReference>
<reference evidence="3" key="1">
    <citation type="submission" date="2025-08" db="UniProtKB">
        <authorList>
            <consortium name="Ensembl"/>
        </authorList>
    </citation>
    <scope>IDENTIFICATION</scope>
</reference>
<evidence type="ECO:0000259" key="2">
    <source>
        <dbReference type="Pfam" id="PF15949"/>
    </source>
</evidence>
<dbReference type="Ensembl" id="ENSMALT00000004642.1">
    <property type="protein sequence ID" value="ENSMALP00000004535.1"/>
    <property type="gene ID" value="ENSMALG00000003287.1"/>
</dbReference>
<dbReference type="STRING" id="43700.ENSMALP00000004535"/>
<dbReference type="GO" id="GO:0023051">
    <property type="term" value="P:regulation of signaling"/>
    <property type="evidence" value="ECO:0007669"/>
    <property type="project" value="InterPro"/>
</dbReference>
<sequence length="129" mass="14474">RDSGFGDSWYSEREDRHRRDDSLDSLDSLGSRPHSISSDATLKGSSCCSDTEADSAIRMADNKDPLSYRRSAVVTPKASAQFNQFLPTKDKPSGYVPAPLRKKRAERDEESRRSWANSTSTEEEVTLTR</sequence>
<name>A0A3Q3Q4Z0_MONAL</name>
<feature type="region of interest" description="Disordered" evidence="1">
    <location>
        <begin position="83"/>
        <end position="129"/>
    </location>
</feature>
<dbReference type="PANTHER" id="PTHR46767:SF1">
    <property type="entry name" value="LIM DOMAIN ONLY PROTEIN 7"/>
    <property type="match status" value="1"/>
</dbReference>
<keyword evidence="4" id="KW-1185">Reference proteome</keyword>
<organism evidence="3 4">
    <name type="scientific">Monopterus albus</name>
    <name type="common">Swamp eel</name>
    <dbReference type="NCBI Taxonomy" id="43700"/>
    <lineage>
        <taxon>Eukaryota</taxon>
        <taxon>Metazoa</taxon>
        <taxon>Chordata</taxon>
        <taxon>Craniata</taxon>
        <taxon>Vertebrata</taxon>
        <taxon>Euteleostomi</taxon>
        <taxon>Actinopterygii</taxon>
        <taxon>Neopterygii</taxon>
        <taxon>Teleostei</taxon>
        <taxon>Neoteleostei</taxon>
        <taxon>Acanthomorphata</taxon>
        <taxon>Anabantaria</taxon>
        <taxon>Synbranchiformes</taxon>
        <taxon>Synbranchidae</taxon>
        <taxon>Monopterus</taxon>
    </lineage>
</organism>
<dbReference type="AlphaFoldDB" id="A0A3Q3Q4Z0"/>
<proteinExistence type="predicted"/>
<reference evidence="3" key="2">
    <citation type="submission" date="2025-09" db="UniProtKB">
        <authorList>
            <consortium name="Ensembl"/>
        </authorList>
    </citation>
    <scope>IDENTIFICATION</scope>
</reference>
<protein>
    <recommendedName>
        <fullName evidence="2">DUF4757 domain-containing protein</fullName>
    </recommendedName>
</protein>
<dbReference type="Pfam" id="PF15949">
    <property type="entry name" value="DUF4757"/>
    <property type="match status" value="1"/>
</dbReference>
<evidence type="ECO:0000256" key="1">
    <source>
        <dbReference type="SAM" id="MobiDB-lite"/>
    </source>
</evidence>
<feature type="compositionally biased region" description="Basic and acidic residues" evidence="1">
    <location>
        <begin position="1"/>
        <end position="22"/>
    </location>
</feature>
<feature type="compositionally biased region" description="Polar residues" evidence="1">
    <location>
        <begin position="34"/>
        <end position="49"/>
    </location>
</feature>
<dbReference type="InterPro" id="IPR029978">
    <property type="entry name" value="LMO-7"/>
</dbReference>
<evidence type="ECO:0000313" key="4">
    <source>
        <dbReference type="Proteomes" id="UP000261600"/>
    </source>
</evidence>